<reference evidence="3 4" key="1">
    <citation type="journal article" date="2014" name="PLoS Genet.">
        <title>Phylogenetically driven sequencing of extremely halophilic archaea reveals strategies for static and dynamic osmo-response.</title>
        <authorList>
            <person name="Becker E.A."/>
            <person name="Seitzer P.M."/>
            <person name="Tritt A."/>
            <person name="Larsen D."/>
            <person name="Krusor M."/>
            <person name="Yao A.I."/>
            <person name="Wu D."/>
            <person name="Madern D."/>
            <person name="Eisen J.A."/>
            <person name="Darling A.E."/>
            <person name="Facciotti M.T."/>
        </authorList>
    </citation>
    <scope>NUCLEOTIDE SEQUENCE [LARGE SCALE GENOMIC DNA]</scope>
    <source>
        <strain evidence="3 4">ATCC 35960</strain>
    </source>
</reference>
<dbReference type="EMBL" id="AOLP01000001">
    <property type="protein sequence ID" value="EMA08367.1"/>
    <property type="molecule type" value="Genomic_DNA"/>
</dbReference>
<evidence type="ECO:0000256" key="1">
    <source>
        <dbReference type="ARBA" id="ARBA00022801"/>
    </source>
</evidence>
<dbReference type="InterPro" id="IPR029058">
    <property type="entry name" value="AB_hydrolase_fold"/>
</dbReference>
<name>M0JGW8_9EURY</name>
<proteinExistence type="predicted"/>
<dbReference type="PANTHER" id="PTHR43329">
    <property type="entry name" value="EPOXIDE HYDROLASE"/>
    <property type="match status" value="1"/>
</dbReference>
<dbReference type="SUPFAM" id="SSF53474">
    <property type="entry name" value="alpha/beta-Hydrolases"/>
    <property type="match status" value="1"/>
</dbReference>
<evidence type="ECO:0000313" key="4">
    <source>
        <dbReference type="Proteomes" id="UP000011553"/>
    </source>
</evidence>
<dbReference type="RefSeq" id="WP_004967340.1">
    <property type="nucleotide sequence ID" value="NZ_AOLP01000001.1"/>
</dbReference>
<gene>
    <name evidence="3" type="ORF">C438_00970</name>
</gene>
<dbReference type="InterPro" id="IPR000639">
    <property type="entry name" value="Epox_hydrolase-like"/>
</dbReference>
<organism evidence="3 4">
    <name type="scientific">Haloferax denitrificans ATCC 35960</name>
    <dbReference type="NCBI Taxonomy" id="662478"/>
    <lineage>
        <taxon>Archaea</taxon>
        <taxon>Methanobacteriati</taxon>
        <taxon>Methanobacteriota</taxon>
        <taxon>Stenosarchaea group</taxon>
        <taxon>Halobacteria</taxon>
        <taxon>Halobacteriales</taxon>
        <taxon>Haloferacaceae</taxon>
        <taxon>Haloferax</taxon>
    </lineage>
</organism>
<comment type="caution">
    <text evidence="3">The sequence shown here is derived from an EMBL/GenBank/DDBJ whole genome shotgun (WGS) entry which is preliminary data.</text>
</comment>
<evidence type="ECO:0000313" key="3">
    <source>
        <dbReference type="EMBL" id="EMA08367.1"/>
    </source>
</evidence>
<accession>M0JGW8</accession>
<dbReference type="Proteomes" id="UP000011553">
    <property type="component" value="Unassembled WGS sequence"/>
</dbReference>
<dbReference type="PATRIC" id="fig|662478.6.peg.191"/>
<sequence length="297" mass="33670">MTDTDTHPSTDGSLIDASGIESNTRHVNGVRLHVVTAGDSDDPLVVLLHGHPDFWYGWRAQIPRLVEAGFRVVVPDQRGCNLSEAPDGIDSYRVSELTADVCALIRDEGRESAHLIGHDFGGFVAWNVALRQPSAVDRLGILNVPHPAVYRTTLRSSPEQIARSWYVWFYQLPRLPEWILSWNDASRMVAALEKTSNPGTFDRETIDRYRAAWRHTGIGPRIDWYRGFLRSESPPREVVTQPTLVCWGEDDIALVPSMAKQSIDYCEDGRLRTFPDASHWVHHEREEVTDELIRHLS</sequence>
<dbReference type="AlphaFoldDB" id="M0JGW8"/>
<keyword evidence="1 3" id="KW-0378">Hydrolase</keyword>
<evidence type="ECO:0000259" key="2">
    <source>
        <dbReference type="Pfam" id="PF00561"/>
    </source>
</evidence>
<dbReference type="PRINTS" id="PR00412">
    <property type="entry name" value="EPOXHYDRLASE"/>
</dbReference>
<dbReference type="GO" id="GO:0016787">
    <property type="term" value="F:hydrolase activity"/>
    <property type="evidence" value="ECO:0007669"/>
    <property type="project" value="UniProtKB-KW"/>
</dbReference>
<feature type="domain" description="AB hydrolase-1" evidence="2">
    <location>
        <begin position="43"/>
        <end position="285"/>
    </location>
</feature>
<dbReference type="Gene3D" id="3.40.50.1820">
    <property type="entry name" value="alpha/beta hydrolase"/>
    <property type="match status" value="1"/>
</dbReference>
<dbReference type="Pfam" id="PF00561">
    <property type="entry name" value="Abhydrolase_1"/>
    <property type="match status" value="1"/>
</dbReference>
<keyword evidence="4" id="KW-1185">Reference proteome</keyword>
<dbReference type="PRINTS" id="PR00111">
    <property type="entry name" value="ABHYDROLASE"/>
</dbReference>
<protein>
    <submittedName>
        <fullName evidence="3">Epoxide hydrolase-related protein</fullName>
    </submittedName>
</protein>
<dbReference type="InterPro" id="IPR000073">
    <property type="entry name" value="AB_hydrolase_1"/>
</dbReference>